<protein>
    <submittedName>
        <fullName evidence="1">Uncharacterized protein</fullName>
    </submittedName>
</protein>
<dbReference type="Proteomes" id="UP000621510">
    <property type="component" value="Unassembled WGS sequence"/>
</dbReference>
<keyword evidence="2" id="KW-1185">Reference proteome</keyword>
<evidence type="ECO:0000313" key="2">
    <source>
        <dbReference type="Proteomes" id="UP000621510"/>
    </source>
</evidence>
<sequence>MSLARTVEVVWHYRDPRGGLGQDETAERKTDVVLLEKYADEHNMSLDVFGEVRRSLAVKYFGESLKGNNIFADSITSVCNCESTEACEYTEFDGHRFSLSDGSRIGRMTIRENVPNPHEGYPNSKLGVENVKKQWAELTLAAIIEQEGHR</sequence>
<dbReference type="RefSeq" id="WP_201853279.1">
    <property type="nucleotide sequence ID" value="NZ_JAERRG010000009.1"/>
</dbReference>
<evidence type="ECO:0000313" key="1">
    <source>
        <dbReference type="EMBL" id="MBL1115492.1"/>
    </source>
</evidence>
<reference evidence="1 2" key="1">
    <citation type="submission" date="2021-01" db="EMBL/GenBank/DDBJ databases">
        <title>WGS of actinomycetes isolated from Thailand.</title>
        <authorList>
            <person name="Thawai C."/>
        </authorList>
    </citation>
    <scope>NUCLEOTIDE SEQUENCE [LARGE SCALE GENOMIC DNA]</scope>
    <source>
        <strain evidence="1 2">CA3R110</strain>
    </source>
</reference>
<accession>A0ABS1PUA0</accession>
<proteinExistence type="predicted"/>
<gene>
    <name evidence="1" type="ORF">JK364_24280</name>
</gene>
<organism evidence="1 2">
    <name type="scientific">Streptomyces endocoffeicus</name>
    <dbReference type="NCBI Taxonomy" id="2898945"/>
    <lineage>
        <taxon>Bacteria</taxon>
        <taxon>Bacillati</taxon>
        <taxon>Actinomycetota</taxon>
        <taxon>Actinomycetes</taxon>
        <taxon>Kitasatosporales</taxon>
        <taxon>Streptomycetaceae</taxon>
        <taxon>Streptomyces</taxon>
    </lineage>
</organism>
<comment type="caution">
    <text evidence="1">The sequence shown here is derived from an EMBL/GenBank/DDBJ whole genome shotgun (WGS) entry which is preliminary data.</text>
</comment>
<dbReference type="EMBL" id="JAERRG010000009">
    <property type="protein sequence ID" value="MBL1115492.1"/>
    <property type="molecule type" value="Genomic_DNA"/>
</dbReference>
<name>A0ABS1PUA0_9ACTN</name>